<dbReference type="InterPro" id="IPR006109">
    <property type="entry name" value="G3P_DH_NAD-dep_C"/>
</dbReference>
<name>A0A2M6WY43_9BACT</name>
<dbReference type="GO" id="GO:0005975">
    <property type="term" value="P:carbohydrate metabolic process"/>
    <property type="evidence" value="ECO:0007669"/>
    <property type="project" value="InterPro"/>
</dbReference>
<dbReference type="Pfam" id="PF03807">
    <property type="entry name" value="F420_oxidored"/>
    <property type="match status" value="1"/>
</dbReference>
<dbReference type="Proteomes" id="UP000228596">
    <property type="component" value="Unassembled WGS sequence"/>
</dbReference>
<dbReference type="AlphaFoldDB" id="A0A2M6WY43"/>
<dbReference type="InterPro" id="IPR028939">
    <property type="entry name" value="P5C_Rdtase_cat_N"/>
</dbReference>
<feature type="domain" description="Pyrroline-5-carboxylate reductase catalytic N-terminal" evidence="1">
    <location>
        <begin position="10"/>
        <end position="87"/>
    </location>
</feature>
<dbReference type="Gene3D" id="1.10.1040.10">
    <property type="entry name" value="N-(1-d-carboxylethyl)-l-norvaline Dehydrogenase, domain 2"/>
    <property type="match status" value="1"/>
</dbReference>
<reference evidence="4" key="1">
    <citation type="submission" date="2017-09" db="EMBL/GenBank/DDBJ databases">
        <title>Depth-based differentiation of microbial function through sediment-hosted aquifers and enrichment of novel symbionts in the deep terrestrial subsurface.</title>
        <authorList>
            <person name="Probst A.J."/>
            <person name="Ladd B."/>
            <person name="Jarett J.K."/>
            <person name="Geller-Mcgrath D.E."/>
            <person name="Sieber C.M.K."/>
            <person name="Emerson J.B."/>
            <person name="Anantharaman K."/>
            <person name="Thomas B.C."/>
            <person name="Malmstrom R."/>
            <person name="Stieglmeier M."/>
            <person name="Klingl A."/>
            <person name="Woyke T."/>
            <person name="Ryan C.M."/>
            <person name="Banfield J.F."/>
        </authorList>
    </citation>
    <scope>NUCLEOTIDE SEQUENCE [LARGE SCALE GENOMIC DNA]</scope>
</reference>
<dbReference type="SUPFAM" id="SSF48179">
    <property type="entry name" value="6-phosphogluconate dehydrogenase C-terminal domain-like"/>
    <property type="match status" value="1"/>
</dbReference>
<dbReference type="GO" id="GO:0006072">
    <property type="term" value="P:glycerol-3-phosphate metabolic process"/>
    <property type="evidence" value="ECO:0007669"/>
    <property type="project" value="InterPro"/>
</dbReference>
<evidence type="ECO:0000259" key="1">
    <source>
        <dbReference type="Pfam" id="PF03807"/>
    </source>
</evidence>
<evidence type="ECO:0000259" key="2">
    <source>
        <dbReference type="Pfam" id="PF07479"/>
    </source>
</evidence>
<protein>
    <submittedName>
        <fullName evidence="3">Uncharacterized protein</fullName>
    </submittedName>
</protein>
<dbReference type="InterPro" id="IPR008927">
    <property type="entry name" value="6-PGluconate_DH-like_C_sf"/>
</dbReference>
<dbReference type="Pfam" id="PF07479">
    <property type="entry name" value="NAD_Gly3P_dh_C"/>
    <property type="match status" value="1"/>
</dbReference>
<sequence>MPHKEALLMRVAIIGAGHFGQGLFHAFEGASHNCLMYIRDPAKAQSAAEKFGADKVTTGLPDVDEFDHVFITTPAAAVPEVLAQLEGDHLSTSLWLVQKGGLSKDIFQDNRWNGVYYLTGAVLSESLLRGEIVGMIVAAYPSYRRADNGAEILIREISNFWPVKWHDPMTIVHLNQLRTIVSLQRGMADWELLGEPSTLALVQASIEAEAAKITGMHRWDTCASADHDAECVRRILRADENLCSSSGSRNYHVGLLIAQGSYPDEVRSRIENERGVVESFNNVYEMCKKPGMSATDLPYLHCTKHILDGQLTVKEARKSLEGRRSGWL</sequence>
<evidence type="ECO:0000313" key="4">
    <source>
        <dbReference type="Proteomes" id="UP000228596"/>
    </source>
</evidence>
<accession>A0A2M6WY43</accession>
<evidence type="ECO:0000313" key="3">
    <source>
        <dbReference type="EMBL" id="PIT97661.1"/>
    </source>
</evidence>
<dbReference type="EMBL" id="PEZV01000002">
    <property type="protein sequence ID" value="PIT97661.1"/>
    <property type="molecule type" value="Genomic_DNA"/>
</dbReference>
<dbReference type="InterPro" id="IPR036291">
    <property type="entry name" value="NAD(P)-bd_dom_sf"/>
</dbReference>
<gene>
    <name evidence="3" type="ORF">COT77_00315</name>
</gene>
<organism evidence="3 4">
    <name type="scientific">Candidatus Berkelbacteria bacterium CG10_big_fil_rev_8_21_14_0_10_41_12</name>
    <dbReference type="NCBI Taxonomy" id="1974513"/>
    <lineage>
        <taxon>Bacteria</taxon>
        <taxon>Candidatus Berkelbacteria</taxon>
    </lineage>
</organism>
<dbReference type="SUPFAM" id="SSF51735">
    <property type="entry name" value="NAD(P)-binding Rossmann-fold domains"/>
    <property type="match status" value="1"/>
</dbReference>
<dbReference type="InterPro" id="IPR013328">
    <property type="entry name" value="6PGD_dom2"/>
</dbReference>
<dbReference type="Gene3D" id="3.40.50.720">
    <property type="entry name" value="NAD(P)-binding Rossmann-like Domain"/>
    <property type="match status" value="1"/>
</dbReference>
<feature type="domain" description="Glycerol-3-phosphate dehydrogenase NAD-dependent C-terminal" evidence="2">
    <location>
        <begin position="243"/>
        <end position="316"/>
    </location>
</feature>
<comment type="caution">
    <text evidence="3">The sequence shown here is derived from an EMBL/GenBank/DDBJ whole genome shotgun (WGS) entry which is preliminary data.</text>
</comment>
<proteinExistence type="predicted"/>